<feature type="domain" description="Alanyl-transfer RNA synthetases family profile" evidence="7">
    <location>
        <begin position="1"/>
        <end position="232"/>
    </location>
</feature>
<dbReference type="PANTHER" id="PTHR43462:SF1">
    <property type="entry name" value="ALANYL-TRNA EDITING PROTEIN AARSD1"/>
    <property type="match status" value="1"/>
</dbReference>
<dbReference type="Gene3D" id="3.30.980.10">
    <property type="entry name" value="Threonyl-trna Synthetase, Chain A, domain 2"/>
    <property type="match status" value="1"/>
</dbReference>
<sequence length="243" mass="26231">MTERVFEQDAYAQLCDAIVVACDENGVILDRTVFYPLGGGQPGDHGQLVLADGARITVVDTIKGNGGTIVHRVEGDTGALARGTRVTAAIDWPRRYTHMRYHTCLHLLCAVVAAPVTGGRMGADKAHLDFDIDMDRLDAADIESRLNALIARDDAVEPGEISEAELDANPGLVKTMSVQPPRGQGTVRTMRIADVDLQPCGGTHLKRTGEIGRVRVTKIRSEGKRNKRVTIVLDAPDEPADSE</sequence>
<evidence type="ECO:0000313" key="9">
    <source>
        <dbReference type="Proteomes" id="UP000599523"/>
    </source>
</evidence>
<proteinExistence type="predicted"/>
<protein>
    <recommendedName>
        <fullName evidence="3">Alanine--tRNA ligase</fullName>
    </recommendedName>
    <alternativeName>
        <fullName evidence="6">Alanyl-tRNA synthetase</fullName>
    </alternativeName>
</protein>
<keyword evidence="4" id="KW-0479">Metal-binding</keyword>
<evidence type="ECO:0000256" key="6">
    <source>
        <dbReference type="ARBA" id="ARBA00032577"/>
    </source>
</evidence>
<evidence type="ECO:0000256" key="5">
    <source>
        <dbReference type="ARBA" id="ARBA00022833"/>
    </source>
</evidence>
<dbReference type="GO" id="GO:0003676">
    <property type="term" value="F:nucleic acid binding"/>
    <property type="evidence" value="ECO:0007669"/>
    <property type="project" value="InterPro"/>
</dbReference>
<evidence type="ECO:0000256" key="2">
    <source>
        <dbReference type="ARBA" id="ARBA00004496"/>
    </source>
</evidence>
<comment type="caution">
    <text evidence="8">The sequence shown here is derived from an EMBL/GenBank/DDBJ whole genome shotgun (WGS) entry which is preliminary data.</text>
</comment>
<dbReference type="GO" id="GO:0002161">
    <property type="term" value="F:aminoacyl-tRNA deacylase activity"/>
    <property type="evidence" value="ECO:0007669"/>
    <property type="project" value="UniProtKB-ARBA"/>
</dbReference>
<dbReference type="AlphaFoldDB" id="A0A972JBZ6"/>
<name>A0A972JBZ6_9RHOO</name>
<dbReference type="Pfam" id="PF07973">
    <property type="entry name" value="tRNA_SAD"/>
    <property type="match status" value="1"/>
</dbReference>
<organism evidence="8 9">
    <name type="scientific">Azoarcus taiwanensis</name>
    <dbReference type="NCBI Taxonomy" id="666964"/>
    <lineage>
        <taxon>Bacteria</taxon>
        <taxon>Pseudomonadati</taxon>
        <taxon>Pseudomonadota</taxon>
        <taxon>Betaproteobacteria</taxon>
        <taxon>Rhodocyclales</taxon>
        <taxon>Zoogloeaceae</taxon>
        <taxon>Azoarcus</taxon>
    </lineage>
</organism>
<dbReference type="SUPFAM" id="SSF55186">
    <property type="entry name" value="ThrRS/AlaRS common domain"/>
    <property type="match status" value="1"/>
</dbReference>
<dbReference type="PANTHER" id="PTHR43462">
    <property type="entry name" value="ALANYL-TRNA EDITING PROTEIN"/>
    <property type="match status" value="1"/>
</dbReference>
<keyword evidence="5" id="KW-0862">Zinc</keyword>
<evidence type="ECO:0000313" key="8">
    <source>
        <dbReference type="EMBL" id="NMG03967.1"/>
    </source>
</evidence>
<dbReference type="Pfam" id="PF01411">
    <property type="entry name" value="tRNA-synt_2c"/>
    <property type="match status" value="1"/>
</dbReference>
<evidence type="ECO:0000259" key="7">
    <source>
        <dbReference type="PROSITE" id="PS50860"/>
    </source>
</evidence>
<dbReference type="InterPro" id="IPR009000">
    <property type="entry name" value="Transl_B-barrel_sf"/>
</dbReference>
<keyword evidence="9" id="KW-1185">Reference proteome</keyword>
<dbReference type="PROSITE" id="PS50860">
    <property type="entry name" value="AA_TRNA_LIGASE_II_ALA"/>
    <property type="match status" value="1"/>
</dbReference>
<dbReference type="GO" id="GO:0005524">
    <property type="term" value="F:ATP binding"/>
    <property type="evidence" value="ECO:0007669"/>
    <property type="project" value="InterPro"/>
</dbReference>
<comment type="cofactor">
    <cofactor evidence="1">
        <name>Zn(2+)</name>
        <dbReference type="ChEBI" id="CHEBI:29105"/>
    </cofactor>
</comment>
<dbReference type="Proteomes" id="UP000599523">
    <property type="component" value="Unassembled WGS sequence"/>
</dbReference>
<evidence type="ECO:0000256" key="1">
    <source>
        <dbReference type="ARBA" id="ARBA00001947"/>
    </source>
</evidence>
<gene>
    <name evidence="8" type="ORF">GPA21_13475</name>
</gene>
<dbReference type="InterPro" id="IPR012947">
    <property type="entry name" value="tRNA_SAD"/>
</dbReference>
<dbReference type="InterPro" id="IPR018163">
    <property type="entry name" value="Thr/Ala-tRNA-synth_IIc_edit"/>
</dbReference>
<dbReference type="EMBL" id="WTVM01000085">
    <property type="protein sequence ID" value="NMG03967.1"/>
    <property type="molecule type" value="Genomic_DNA"/>
</dbReference>
<dbReference type="InterPro" id="IPR051335">
    <property type="entry name" value="Alanyl-tRNA_Editing_Enzymes"/>
</dbReference>
<accession>A0A972JBZ6</accession>
<dbReference type="GO" id="GO:0006419">
    <property type="term" value="P:alanyl-tRNA aminoacylation"/>
    <property type="evidence" value="ECO:0007669"/>
    <property type="project" value="InterPro"/>
</dbReference>
<comment type="subcellular location">
    <subcellularLocation>
        <location evidence="2">Cytoplasm</location>
    </subcellularLocation>
</comment>
<reference evidence="8" key="1">
    <citation type="submission" date="2019-12" db="EMBL/GenBank/DDBJ databases">
        <title>Comparative genomics gives insights into the taxonomy of the Azoarcus-Aromatoleum group and reveals separate origins of nif in the plant-associated Azoarcus and non-plant-associated Aromatoleum sub-groups.</title>
        <authorList>
            <person name="Lafos M."/>
            <person name="Maluk M."/>
            <person name="Batista M."/>
            <person name="Junghare M."/>
            <person name="Carmona M."/>
            <person name="Faoro H."/>
            <person name="Cruz L.M."/>
            <person name="Battistoni F."/>
            <person name="De Souza E."/>
            <person name="Pedrosa F."/>
            <person name="Chen W.-M."/>
            <person name="Poole P.S."/>
            <person name="Dixon R.A."/>
            <person name="James E.K."/>
        </authorList>
    </citation>
    <scope>NUCLEOTIDE SEQUENCE</scope>
    <source>
        <strain evidence="8">NSC3</strain>
    </source>
</reference>
<dbReference type="GO" id="GO:0005737">
    <property type="term" value="C:cytoplasm"/>
    <property type="evidence" value="ECO:0007669"/>
    <property type="project" value="UniProtKB-SubCell"/>
</dbReference>
<dbReference type="InterPro" id="IPR018164">
    <property type="entry name" value="Ala-tRNA-synth_IIc_N"/>
</dbReference>
<dbReference type="GO" id="GO:0004813">
    <property type="term" value="F:alanine-tRNA ligase activity"/>
    <property type="evidence" value="ECO:0007669"/>
    <property type="project" value="InterPro"/>
</dbReference>
<evidence type="ECO:0000256" key="3">
    <source>
        <dbReference type="ARBA" id="ARBA00017959"/>
    </source>
</evidence>
<dbReference type="GO" id="GO:0046872">
    <property type="term" value="F:metal ion binding"/>
    <property type="evidence" value="ECO:0007669"/>
    <property type="project" value="UniProtKB-KW"/>
</dbReference>
<dbReference type="SMART" id="SM00863">
    <property type="entry name" value="tRNA_SAD"/>
    <property type="match status" value="1"/>
</dbReference>
<dbReference type="RefSeq" id="WP_168988664.1">
    <property type="nucleotide sequence ID" value="NZ_CAWPHM010000314.1"/>
</dbReference>
<evidence type="ECO:0000256" key="4">
    <source>
        <dbReference type="ARBA" id="ARBA00022723"/>
    </source>
</evidence>
<dbReference type="InterPro" id="IPR018165">
    <property type="entry name" value="Ala-tRNA-synth_IIc_core"/>
</dbReference>
<dbReference type="Gene3D" id="2.40.30.130">
    <property type="match status" value="1"/>
</dbReference>
<dbReference type="SUPFAM" id="SSF50447">
    <property type="entry name" value="Translation proteins"/>
    <property type="match status" value="1"/>
</dbReference>